<evidence type="ECO:0000256" key="1">
    <source>
        <dbReference type="SAM" id="SignalP"/>
    </source>
</evidence>
<accession>A0A0F8A1I0</accession>
<dbReference type="Proteomes" id="UP000054481">
    <property type="component" value="Unassembled WGS sequence"/>
</dbReference>
<keyword evidence="6" id="KW-1185">Reference proteome</keyword>
<protein>
    <recommendedName>
        <fullName evidence="7">Small secreted protein</fullName>
    </recommendedName>
</protein>
<feature type="chain" id="PRO_5007403649" description="Small secreted protein" evidence="1">
    <location>
        <begin position="20"/>
        <end position="177"/>
    </location>
</feature>
<dbReference type="OrthoDB" id="3223416at2759"/>
<proteinExistence type="predicted"/>
<keyword evidence="1" id="KW-0732">Signal</keyword>
<evidence type="ECO:0000313" key="4">
    <source>
        <dbReference type="EMBL" id="KJZ74392.1"/>
    </source>
</evidence>
<evidence type="ECO:0008006" key="7">
    <source>
        <dbReference type="Google" id="ProtNLM"/>
    </source>
</evidence>
<dbReference type="EMBL" id="KQ030531">
    <property type="protein sequence ID" value="KJZ73807.1"/>
    <property type="molecule type" value="Genomic_DNA"/>
</dbReference>
<reference evidence="5 6" key="1">
    <citation type="journal article" date="2014" name="Genome Biol. Evol.">
        <title>Comparative genomics and transcriptomics analyses reveal divergent lifestyle features of nematode endoparasitic fungus Hirsutella minnesotensis.</title>
        <authorList>
            <person name="Lai Y."/>
            <person name="Liu K."/>
            <person name="Zhang X."/>
            <person name="Zhang X."/>
            <person name="Li K."/>
            <person name="Wang N."/>
            <person name="Shu C."/>
            <person name="Wu Y."/>
            <person name="Wang C."/>
            <person name="Bushley K.E."/>
            <person name="Xiang M."/>
            <person name="Liu X."/>
        </authorList>
    </citation>
    <scope>NUCLEOTIDE SEQUENCE [LARGE SCALE GENOMIC DNA]</scope>
    <source>
        <strain evidence="5 6">3608</strain>
    </source>
</reference>
<evidence type="ECO:0000313" key="3">
    <source>
        <dbReference type="EMBL" id="KJZ73938.1"/>
    </source>
</evidence>
<gene>
    <name evidence="5" type="ORF">HIM_04309</name>
    <name evidence="4" type="ORF">HIM_06202</name>
    <name evidence="3" type="ORF">HIM_06606</name>
    <name evidence="2" type="ORF">HIM_06700</name>
</gene>
<dbReference type="EMBL" id="KQ030530">
    <property type="protein sequence ID" value="KJZ73938.1"/>
    <property type="molecule type" value="Genomic_DNA"/>
</dbReference>
<evidence type="ECO:0000313" key="2">
    <source>
        <dbReference type="EMBL" id="KJZ73807.1"/>
    </source>
</evidence>
<organism evidence="5 6">
    <name type="scientific">Hirsutella minnesotensis 3608</name>
    <dbReference type="NCBI Taxonomy" id="1043627"/>
    <lineage>
        <taxon>Eukaryota</taxon>
        <taxon>Fungi</taxon>
        <taxon>Dikarya</taxon>
        <taxon>Ascomycota</taxon>
        <taxon>Pezizomycotina</taxon>
        <taxon>Sordariomycetes</taxon>
        <taxon>Hypocreomycetidae</taxon>
        <taxon>Hypocreales</taxon>
        <taxon>Ophiocordycipitaceae</taxon>
        <taxon>Hirsutella</taxon>
    </lineage>
</organism>
<feature type="signal peptide" evidence="1">
    <location>
        <begin position="1"/>
        <end position="19"/>
    </location>
</feature>
<sequence>MLKLSLLLSCLCAAGSSLARSRPAKPEFLNLTAIGASDGRSTIECWQLGPFDKSSQPGTSGTRFLKLGDISTGTYSVLPPDFDGGRHNAPAFQYVFFASGLAHITLPNGTDEAWVHGGKHGLIIAADTKEMSKHGHITRYPGKDNTVALQIPIKEGSDLKHKMLHKGACTEKEMSGI</sequence>
<dbReference type="EMBL" id="KQ030526">
    <property type="protein sequence ID" value="KJZ74392.1"/>
    <property type="molecule type" value="Genomic_DNA"/>
</dbReference>
<dbReference type="EMBL" id="KQ030512">
    <property type="protein sequence ID" value="KJZ76227.1"/>
    <property type="molecule type" value="Genomic_DNA"/>
</dbReference>
<dbReference type="AlphaFoldDB" id="A0A0F8A1I0"/>
<evidence type="ECO:0000313" key="5">
    <source>
        <dbReference type="EMBL" id="KJZ76227.1"/>
    </source>
</evidence>
<name>A0A0F8A1I0_9HYPO</name>
<evidence type="ECO:0000313" key="6">
    <source>
        <dbReference type="Proteomes" id="UP000054481"/>
    </source>
</evidence>